<keyword evidence="5" id="KW-1185">Reference proteome</keyword>
<name>A0AA39ED46_VITRO</name>
<comment type="cofactor">
    <cofactor evidence="2">
        <name>pyridoxal 5'-phosphate</name>
        <dbReference type="ChEBI" id="CHEBI:597326"/>
    </cofactor>
</comment>
<evidence type="ECO:0000256" key="1">
    <source>
        <dbReference type="ARBA" id="ARBA00006047"/>
    </source>
</evidence>
<dbReference type="Proteomes" id="UP001168098">
    <property type="component" value="Unassembled WGS sequence"/>
</dbReference>
<dbReference type="GO" id="GO:0005980">
    <property type="term" value="P:glycogen catabolic process"/>
    <property type="evidence" value="ECO:0007669"/>
    <property type="project" value="TreeGrafter"/>
</dbReference>
<dbReference type="AlphaFoldDB" id="A0AA39ED46"/>
<proteinExistence type="inferred from homology"/>
<dbReference type="PANTHER" id="PTHR11468:SF4">
    <property type="entry name" value="ALPHA-GLUCAN PHOSPHORYLASE 2, CYTOSOLIC"/>
    <property type="match status" value="1"/>
</dbReference>
<dbReference type="EC" id="2.4.1.1" evidence="2"/>
<dbReference type="Gene3D" id="3.40.50.2000">
    <property type="entry name" value="Glycogen Phosphorylase B"/>
    <property type="match status" value="1"/>
</dbReference>
<evidence type="ECO:0000256" key="2">
    <source>
        <dbReference type="RuleBase" id="RU000587"/>
    </source>
</evidence>
<dbReference type="EMBL" id="JARBHA010000001">
    <property type="protein sequence ID" value="KAJ9709642.1"/>
    <property type="molecule type" value="Genomic_DNA"/>
</dbReference>
<evidence type="ECO:0000313" key="5">
    <source>
        <dbReference type="Proteomes" id="UP001168098"/>
    </source>
</evidence>
<keyword evidence="2" id="KW-0808">Transferase</keyword>
<organism evidence="4 5">
    <name type="scientific">Vitis rotundifolia</name>
    <name type="common">Muscadine grape</name>
    <dbReference type="NCBI Taxonomy" id="103349"/>
    <lineage>
        <taxon>Eukaryota</taxon>
        <taxon>Viridiplantae</taxon>
        <taxon>Streptophyta</taxon>
        <taxon>Embryophyta</taxon>
        <taxon>Tracheophyta</taxon>
        <taxon>Spermatophyta</taxon>
        <taxon>Magnoliopsida</taxon>
        <taxon>eudicotyledons</taxon>
        <taxon>Gunneridae</taxon>
        <taxon>Pentapetalae</taxon>
        <taxon>rosids</taxon>
        <taxon>Vitales</taxon>
        <taxon>Vitaceae</taxon>
        <taxon>Viteae</taxon>
        <taxon>Vitis</taxon>
    </lineage>
</organism>
<gene>
    <name evidence="4" type="ORF">PVL29_001230</name>
    <name evidence="3" type="ORF">PVL29_009747</name>
</gene>
<reference evidence="4 5" key="1">
    <citation type="journal article" date="2023" name="BMC Biotechnol.">
        <title>Vitis rotundifolia cv Carlos genome sequencing.</title>
        <authorList>
            <person name="Huff M."/>
            <person name="Hulse-Kemp A."/>
            <person name="Scheffler B."/>
            <person name="Youngblood R."/>
            <person name="Simpson S."/>
            <person name="Babiker E."/>
            <person name="Staton M."/>
        </authorList>
    </citation>
    <scope>NUCLEOTIDE SEQUENCE [LARGE SCALE GENOMIC DNA]</scope>
    <source>
        <tissue evidence="4">Leaf</tissue>
    </source>
</reference>
<evidence type="ECO:0000313" key="3">
    <source>
        <dbReference type="EMBL" id="KAJ9693919.1"/>
    </source>
</evidence>
<dbReference type="Pfam" id="PF00343">
    <property type="entry name" value="Phosphorylase"/>
    <property type="match status" value="1"/>
</dbReference>
<dbReference type="SUPFAM" id="SSF53756">
    <property type="entry name" value="UDP-Glycosyltransferase/glycogen phosphorylase"/>
    <property type="match status" value="1"/>
</dbReference>
<dbReference type="GO" id="GO:0005737">
    <property type="term" value="C:cytoplasm"/>
    <property type="evidence" value="ECO:0007669"/>
    <property type="project" value="TreeGrafter"/>
</dbReference>
<dbReference type="PANTHER" id="PTHR11468">
    <property type="entry name" value="GLYCOGEN PHOSPHORYLASE"/>
    <property type="match status" value="1"/>
</dbReference>
<accession>A0AA39ED46</accession>
<comment type="similarity">
    <text evidence="1 2">Belongs to the glycogen phosphorylase family.</text>
</comment>
<dbReference type="GO" id="GO:0030170">
    <property type="term" value="F:pyridoxal phosphate binding"/>
    <property type="evidence" value="ECO:0007669"/>
    <property type="project" value="TreeGrafter"/>
</dbReference>
<protein>
    <recommendedName>
        <fullName evidence="2">Alpha-1,4 glucan phosphorylase</fullName>
        <ecNumber evidence="2">2.4.1.1</ecNumber>
    </recommendedName>
</protein>
<comment type="caution">
    <text evidence="4">The sequence shown here is derived from an EMBL/GenBank/DDBJ whole genome shotgun (WGS) entry which is preliminary data.</text>
</comment>
<dbReference type="EMBL" id="JARBHA010000008">
    <property type="protein sequence ID" value="KAJ9693919.1"/>
    <property type="molecule type" value="Genomic_DNA"/>
</dbReference>
<sequence length="76" mass="8667">MATLMMDKMKLLHSFILELSSASLQGIILRFKEKKDGSSWQWSEFLSKVVVQLNDTHPIPAIPESMRLLMNDEGFG</sequence>
<keyword evidence="2" id="KW-0328">Glycosyltransferase</keyword>
<keyword evidence="2" id="KW-0119">Carbohydrate metabolism</keyword>
<dbReference type="InterPro" id="IPR000811">
    <property type="entry name" value="Glyco_trans_35"/>
</dbReference>
<comment type="function">
    <text evidence="2">Allosteric enzyme that catalyzes the rate-limiting step in glycogen catabolism, the phosphorolytic cleavage of glycogen to produce glucose-1-phosphate, and plays a central role in maintaining cellular and organismal glucose homeostasis.</text>
</comment>
<comment type="catalytic activity">
    <reaction evidence="2">
        <text>[(1-&gt;4)-alpha-D-glucosyl](n) + phosphate = [(1-&gt;4)-alpha-D-glucosyl](n-1) + alpha-D-glucose 1-phosphate</text>
        <dbReference type="Rhea" id="RHEA:41732"/>
        <dbReference type="Rhea" id="RHEA-COMP:9584"/>
        <dbReference type="Rhea" id="RHEA-COMP:9586"/>
        <dbReference type="ChEBI" id="CHEBI:15444"/>
        <dbReference type="ChEBI" id="CHEBI:43474"/>
        <dbReference type="ChEBI" id="CHEBI:58601"/>
        <dbReference type="EC" id="2.4.1.1"/>
    </reaction>
</comment>
<evidence type="ECO:0000313" key="4">
    <source>
        <dbReference type="EMBL" id="KAJ9709642.1"/>
    </source>
</evidence>
<dbReference type="GO" id="GO:0008184">
    <property type="term" value="F:glycogen phosphorylase activity"/>
    <property type="evidence" value="ECO:0007669"/>
    <property type="project" value="InterPro"/>
</dbReference>
<keyword evidence="2" id="KW-0663">Pyridoxal phosphate</keyword>